<keyword evidence="3 8" id="KW-0548">Nucleotidyltransferase</keyword>
<comment type="catalytic activity">
    <reaction evidence="7 8">
        <text>DNA(n) + a 2'-deoxyribonucleoside 5'-triphosphate = DNA(n+1) + diphosphate</text>
        <dbReference type="Rhea" id="RHEA:22508"/>
        <dbReference type="Rhea" id="RHEA-COMP:17339"/>
        <dbReference type="Rhea" id="RHEA-COMP:17340"/>
        <dbReference type="ChEBI" id="CHEBI:33019"/>
        <dbReference type="ChEBI" id="CHEBI:61560"/>
        <dbReference type="ChEBI" id="CHEBI:173112"/>
        <dbReference type="EC" id="2.7.7.7"/>
    </reaction>
</comment>
<dbReference type="EC" id="2.7.7.7" evidence="8"/>
<dbReference type="InterPro" id="IPR023211">
    <property type="entry name" value="DNA_pol_palm_dom_sf"/>
</dbReference>
<dbReference type="Proteomes" id="UP000237153">
    <property type="component" value="Unassembled WGS sequence"/>
</dbReference>
<evidence type="ECO:0000259" key="11">
    <source>
        <dbReference type="Pfam" id="PF03104"/>
    </source>
</evidence>
<keyword evidence="6 8" id="KW-0238">DNA-binding</keyword>
<dbReference type="SMART" id="SM00486">
    <property type="entry name" value="POLBc"/>
    <property type="match status" value="1"/>
</dbReference>
<evidence type="ECO:0000256" key="6">
    <source>
        <dbReference type="ARBA" id="ARBA00023125"/>
    </source>
</evidence>
<feature type="domain" description="DNA-directed DNA polymerase family B exonuclease" evidence="11">
    <location>
        <begin position="216"/>
        <end position="433"/>
    </location>
</feature>
<protein>
    <recommendedName>
        <fullName evidence="8">DNA polymerase</fullName>
        <ecNumber evidence="8">2.7.7.7</ecNumber>
    </recommendedName>
</protein>
<dbReference type="Gene3D" id="3.90.1600.10">
    <property type="entry name" value="Palm domain of DNA polymerase"/>
    <property type="match status" value="1"/>
</dbReference>
<dbReference type="InterPro" id="IPR006133">
    <property type="entry name" value="DNA-dir_DNA_pol_B_exonuc"/>
</dbReference>
<dbReference type="InterPro" id="IPR017964">
    <property type="entry name" value="DNA-dir_DNA_pol_B_CS"/>
</dbReference>
<dbReference type="GO" id="GO:0003677">
    <property type="term" value="F:DNA binding"/>
    <property type="evidence" value="ECO:0007669"/>
    <property type="project" value="UniProtKB-KW"/>
</dbReference>
<keyword evidence="5 8" id="KW-0239">DNA-directed DNA polymerase</keyword>
<dbReference type="PANTHER" id="PTHR10322:SF20">
    <property type="entry name" value="DNA POLYMERASE 1"/>
    <property type="match status" value="1"/>
</dbReference>
<keyword evidence="4 8" id="KW-0235">DNA replication</keyword>
<dbReference type="InterPro" id="IPR012337">
    <property type="entry name" value="RNaseH-like_sf"/>
</dbReference>
<evidence type="ECO:0000313" key="13">
    <source>
        <dbReference type="EMBL" id="PMB75954.1"/>
    </source>
</evidence>
<dbReference type="PROSITE" id="PS00116">
    <property type="entry name" value="DNA_POLYMERASE_B"/>
    <property type="match status" value="1"/>
</dbReference>
<dbReference type="Pfam" id="PF03104">
    <property type="entry name" value="DNA_pol_B_exo1"/>
    <property type="match status" value="1"/>
</dbReference>
<evidence type="ECO:0000256" key="5">
    <source>
        <dbReference type="ARBA" id="ARBA00022932"/>
    </source>
</evidence>
<evidence type="ECO:0000256" key="1">
    <source>
        <dbReference type="ARBA" id="ARBA00005755"/>
    </source>
</evidence>
<dbReference type="GO" id="GO:0006261">
    <property type="term" value="P:DNA-templated DNA replication"/>
    <property type="evidence" value="ECO:0007669"/>
    <property type="project" value="TreeGrafter"/>
</dbReference>
<accession>A0A2J6N905</accession>
<reference evidence="12" key="2">
    <citation type="journal article" date="2020" name="mSystems">
        <title>Genome- and Community-Level Interaction Insights into Carbon Utilization and Element Cycling Functions of Hydrothermarchaeota in Hydrothermal Sediment.</title>
        <authorList>
            <person name="Zhou Z."/>
            <person name="Liu Y."/>
            <person name="Xu W."/>
            <person name="Pan J."/>
            <person name="Luo Z.H."/>
            <person name="Li M."/>
        </authorList>
    </citation>
    <scope>NUCLEOTIDE SEQUENCE [LARGE SCALE GENOMIC DNA]</scope>
    <source>
        <strain evidence="12">SpSt-1261</strain>
    </source>
</reference>
<keyword evidence="2 8" id="KW-0808">Transferase</keyword>
<dbReference type="EMBL" id="PNIM01000003">
    <property type="protein sequence ID" value="PMB75954.1"/>
    <property type="molecule type" value="Genomic_DNA"/>
</dbReference>
<dbReference type="FunFam" id="1.10.287.690:FF:000011">
    <property type="entry name" value="DNA polymerase"/>
    <property type="match status" value="1"/>
</dbReference>
<dbReference type="Gene3D" id="3.30.420.10">
    <property type="entry name" value="Ribonuclease H-like superfamily/Ribonuclease H"/>
    <property type="match status" value="1"/>
</dbReference>
<evidence type="ECO:0000256" key="9">
    <source>
        <dbReference type="SAM" id="MobiDB-lite"/>
    </source>
</evidence>
<dbReference type="Pfam" id="PF00136">
    <property type="entry name" value="DNA_pol_B"/>
    <property type="match status" value="1"/>
</dbReference>
<dbReference type="AlphaFoldDB" id="A0A2J6N905"/>
<dbReference type="InterPro" id="IPR050240">
    <property type="entry name" value="DNA_pol_type-B"/>
</dbReference>
<dbReference type="NCBIfam" id="NF004417">
    <property type="entry name" value="PRK05761.1-3"/>
    <property type="match status" value="1"/>
</dbReference>
<dbReference type="GO" id="GO:0003887">
    <property type="term" value="F:DNA-directed DNA polymerase activity"/>
    <property type="evidence" value="ECO:0007669"/>
    <property type="project" value="UniProtKB-KW"/>
</dbReference>
<dbReference type="InterPro" id="IPR006172">
    <property type="entry name" value="DNA-dir_DNA_pol_B"/>
</dbReference>
<dbReference type="Proteomes" id="UP000886076">
    <property type="component" value="Unassembled WGS sequence"/>
</dbReference>
<feature type="domain" description="DNA-directed DNA polymerase family B multifunctional" evidence="10">
    <location>
        <begin position="520"/>
        <end position="919"/>
    </location>
</feature>
<dbReference type="SUPFAM" id="SSF53098">
    <property type="entry name" value="Ribonuclease H-like"/>
    <property type="match status" value="1"/>
</dbReference>
<dbReference type="SUPFAM" id="SSF56672">
    <property type="entry name" value="DNA/RNA polymerases"/>
    <property type="match status" value="1"/>
</dbReference>
<evidence type="ECO:0000256" key="8">
    <source>
        <dbReference type="RuleBase" id="RU000442"/>
    </source>
</evidence>
<evidence type="ECO:0000313" key="12">
    <source>
        <dbReference type="EMBL" id="HEW63516.1"/>
    </source>
</evidence>
<reference evidence="13 14" key="1">
    <citation type="submission" date="2018-01" db="EMBL/GenBank/DDBJ databases">
        <title>Metagenomic assembled genomes from two thermal pools in the Uzon Caldera, Kamchatka, Russia.</title>
        <authorList>
            <person name="Wilkins L."/>
            <person name="Ettinger C."/>
        </authorList>
    </citation>
    <scope>NUCLEOTIDE SEQUENCE [LARGE SCALE GENOMIC DNA]</scope>
    <source>
        <strain evidence="13">ZAV-06</strain>
    </source>
</reference>
<organism evidence="13 14">
    <name type="scientific">Fervidicoccus fontis</name>
    <dbReference type="NCBI Taxonomy" id="683846"/>
    <lineage>
        <taxon>Archaea</taxon>
        <taxon>Thermoproteota</taxon>
        <taxon>Thermoprotei</taxon>
        <taxon>Fervidicoccales</taxon>
        <taxon>Fervidicoccaceae</taxon>
        <taxon>Fervidicoccus</taxon>
    </lineage>
</organism>
<comment type="similarity">
    <text evidence="1 8">Belongs to the DNA polymerase type-B family.</text>
</comment>
<dbReference type="PANTHER" id="PTHR10322">
    <property type="entry name" value="DNA POLYMERASE CATALYTIC SUBUNIT"/>
    <property type="match status" value="1"/>
</dbReference>
<evidence type="ECO:0000256" key="3">
    <source>
        <dbReference type="ARBA" id="ARBA00022695"/>
    </source>
</evidence>
<evidence type="ECO:0000313" key="14">
    <source>
        <dbReference type="Proteomes" id="UP000237153"/>
    </source>
</evidence>
<dbReference type="EMBL" id="DSFH01000010">
    <property type="protein sequence ID" value="HEW63516.1"/>
    <property type="molecule type" value="Genomic_DNA"/>
</dbReference>
<dbReference type="InterPro" id="IPR043502">
    <property type="entry name" value="DNA/RNA_pol_sf"/>
</dbReference>
<proteinExistence type="inferred from homology"/>
<dbReference type="GO" id="GO:0000166">
    <property type="term" value="F:nucleotide binding"/>
    <property type="evidence" value="ECO:0007669"/>
    <property type="project" value="InterPro"/>
</dbReference>
<evidence type="ECO:0000256" key="4">
    <source>
        <dbReference type="ARBA" id="ARBA00022705"/>
    </source>
</evidence>
<name>A0A2J6N905_9CREN</name>
<feature type="region of interest" description="Disordered" evidence="9">
    <location>
        <begin position="1"/>
        <end position="21"/>
    </location>
</feature>
<feature type="compositionally biased region" description="Basic and acidic residues" evidence="9">
    <location>
        <begin position="1"/>
        <end position="13"/>
    </location>
</feature>
<gene>
    <name evidence="13" type="ORF">C0188_00750</name>
    <name evidence="12" type="ORF">ENO39_00435</name>
</gene>
<dbReference type="Gene3D" id="1.10.287.1390">
    <property type="match status" value="2"/>
</dbReference>
<sequence>MTMATLKRDRKENGPTLFDFINSSNKKEKTANNFAEDLTYNQDKELKDHEDEVQKLAYISKDNSIEYISSLLLNGNAKGEEENEKKIEELGKSSIVVNENKKIVWFVKVDNATINDGYLLSYYYDNHRNKAVLCFYEEKSGRILYWYDKTDHKPYFLVKESPEEIDKILNGSLKQKVISKDIVLKINPLTMKNEHYTKITVTDPLAVKEMRDKFRDSWESNIKYHHNFIFDRQLIPGAKYNVLGKNLALAFEGNSIPKEIEQSFSNEDEETLKFVRDVYPLFEQSPPQPKMAAIDIEVFSPYQNRVPDVSQALYPIVAISISTTDGKKIVLTSAYPLSSKDPIKSETKDIEVHVFDDEYSLIQEFFSILKDYPVVYTFNGDNFDLPYIRNRAIILGMREEEIPIEEFQDFYTFKNAIHIDLYHVFNNKALKTYAFGGEYRENTLNSIAEAIIGIGKVKVDENPGTLGISKLVEYNYRDSFITLELVRWKNFLTWKLLVLLSRLTKTSIEELSRTQISAWIKNMFYWEHRKRNYIIPKQEDILAHKKEIKSKAVIKGKKYAGAIVLNPPVGVFFNVVVLDFASLYPSIIKVWNLSYETVNPHYPCNKERTIPDVGHKVCFDRRGMTPIMIGAMRDLRVKVYKKKSKDKSISEERKEWYNAVQSALKVLLNASYGVFGSDNFALYAPPVAESVTAVGRYTITNTVEKAKSLGLRILYGDTDSMFIWSPSKEALQEIIASVEKEFGLDLEVDKEFRYVAFSGLKKNYLGVTSLGEVIIKGLLGKKRNQPEFLKQAFSDVIKRLSEINKPNDFLETQDKIKENVKKIYLKLKNMEYNLDELAFNVMLNKDVLEYKKNTPQHVKAALQLKPFNKALARGDIISYVKVKGKDGVKTVELAKLSDIDIEKYLDIARTTFEQILKTINISWEEIEGVARLESFFKN</sequence>
<dbReference type="InterPro" id="IPR036397">
    <property type="entry name" value="RNaseH_sf"/>
</dbReference>
<evidence type="ECO:0000256" key="2">
    <source>
        <dbReference type="ARBA" id="ARBA00022679"/>
    </source>
</evidence>
<dbReference type="Gene3D" id="3.30.342.10">
    <property type="entry name" value="DNA Polymerase, chain B, domain 1"/>
    <property type="match status" value="1"/>
</dbReference>
<evidence type="ECO:0000256" key="7">
    <source>
        <dbReference type="ARBA" id="ARBA00049244"/>
    </source>
</evidence>
<dbReference type="PRINTS" id="PR00106">
    <property type="entry name" value="DNAPOLB"/>
</dbReference>
<dbReference type="Gene3D" id="1.10.287.690">
    <property type="entry name" value="Helix hairpin bin"/>
    <property type="match status" value="1"/>
</dbReference>
<dbReference type="InterPro" id="IPR006134">
    <property type="entry name" value="DNA-dir_DNA_pol_B_multi_dom"/>
</dbReference>
<comment type="caution">
    <text evidence="13">The sequence shown here is derived from an EMBL/GenBank/DDBJ whole genome shotgun (WGS) entry which is preliminary data.</text>
</comment>
<evidence type="ECO:0000259" key="10">
    <source>
        <dbReference type="Pfam" id="PF00136"/>
    </source>
</evidence>